<name>A0A060TFE8_BLAAD</name>
<protein>
    <submittedName>
        <fullName evidence="11">ARAD1D22638p</fullName>
    </submittedName>
</protein>
<feature type="region of interest" description="Disordered" evidence="9">
    <location>
        <begin position="1"/>
        <end position="25"/>
    </location>
</feature>
<keyword evidence="2" id="KW-0235">DNA replication</keyword>
<evidence type="ECO:0000256" key="9">
    <source>
        <dbReference type="SAM" id="MobiDB-lite"/>
    </source>
</evidence>
<keyword evidence="4" id="KW-0067">ATP-binding</keyword>
<evidence type="ECO:0000256" key="6">
    <source>
        <dbReference type="ARBA" id="ARBA00023242"/>
    </source>
</evidence>
<dbReference type="CDD" id="cd18140">
    <property type="entry name" value="HLD_clamp_RFC"/>
    <property type="match status" value="1"/>
</dbReference>
<keyword evidence="3" id="KW-0547">Nucleotide-binding</keyword>
<dbReference type="PANTHER" id="PTHR46765">
    <property type="entry name" value="P-LOOP CONTAINING NUCLEOSIDE TRIPHOSPHATE HYDROLASES SUPERFAMILY PROTEIN"/>
    <property type="match status" value="1"/>
</dbReference>
<evidence type="ECO:0000256" key="3">
    <source>
        <dbReference type="ARBA" id="ARBA00022741"/>
    </source>
</evidence>
<proteinExistence type="inferred from homology"/>
<evidence type="ECO:0000259" key="10">
    <source>
        <dbReference type="SMART" id="SM00382"/>
    </source>
</evidence>
<accession>A0A060TFE8</accession>
<evidence type="ECO:0000256" key="2">
    <source>
        <dbReference type="ARBA" id="ARBA00022705"/>
    </source>
</evidence>
<sequence length="760" mass="84983">METARPKNGLDSFLEKYDSSKPEVVSNSSFELDSSLFDADNASRFGNSSLFDNDETHNSLEAESNSLDMGESDLFGDIQSNNNSAVPEKVPEKAPEIVPEALEVPANGLRCTLGNGKKLVLKERKSTATTIDNFAGDRHYGVPIYRLLDKVKEKKLEAENGGSKGPTIMKPSAQPKLLCEKWRPKKWTDLVGSEKVHRYMLKWLVAWNAVVFGTAPDEKLSLPRDSLGRPVKKILLIHGAPGVGKTTLAHVMARQAGYDVMEINASDERSGPQVRAKLENSLQNERVTSTGKPVCIVADEVEGAAENGFIRTLISLIKEDERALSMQGHKHKKTNTKKKIPKLMRRPIVAICNDVYAPSLRELRPYAEVVNYTGVNTRTVVTRLREICREEDILLNTDVLESVAEATQGDLRASLNTIQFGLTATGTKNGGFALKDMSRSWSAVVNRIFRRAGNFSKSEDSLSVLQSIDSHGDYDKLMAGCFALYPKIDYHDDMVNKPGLLGEWSHFYESINRHIYRHQHGQLAEYLSQPVLAFHSMFSSARHIRDERVPTDYEITQKWKANLSMSQEFLASVHSHIRQSFGVQSCVMELAPYALHILTPSSSIEMLPPSQRRVRYATISKTMADLQLSLIHDKLSAGSSVLLVEPPIEQFAVIRPDEKQRFGVGKYVTRQGIRECMIQDRYSAKRAGEPLDKEAKKAKPQLVKPAKRQETDFFGRTIEVKTSSAPTASASQDHGTRIWVQYVEGFSNAVRKNITWADLF</sequence>
<dbReference type="GO" id="GO:0003677">
    <property type="term" value="F:DNA binding"/>
    <property type="evidence" value="ECO:0007669"/>
    <property type="project" value="UniProtKB-KW"/>
</dbReference>
<evidence type="ECO:0000256" key="4">
    <source>
        <dbReference type="ARBA" id="ARBA00022840"/>
    </source>
</evidence>
<keyword evidence="7" id="KW-0131">Cell cycle</keyword>
<dbReference type="InterPro" id="IPR047854">
    <property type="entry name" value="RFC_lid"/>
</dbReference>
<dbReference type="PANTHER" id="PTHR46765:SF1">
    <property type="entry name" value="P-LOOP CONTAINING NUCLEOSIDE TRIPHOSPHATE HYDROLASES SUPERFAMILY PROTEIN"/>
    <property type="match status" value="1"/>
</dbReference>
<dbReference type="InterPro" id="IPR003959">
    <property type="entry name" value="ATPase_AAA_core"/>
</dbReference>
<dbReference type="GO" id="GO:0005634">
    <property type="term" value="C:nucleus"/>
    <property type="evidence" value="ECO:0007669"/>
    <property type="project" value="UniProtKB-SubCell"/>
</dbReference>
<dbReference type="EMBL" id="HG937694">
    <property type="protein sequence ID" value="CDP37921.1"/>
    <property type="molecule type" value="Genomic_DNA"/>
</dbReference>
<dbReference type="Pfam" id="PF00004">
    <property type="entry name" value="AAA"/>
    <property type="match status" value="1"/>
</dbReference>
<dbReference type="SUPFAM" id="SSF52540">
    <property type="entry name" value="P-loop containing nucleoside triphosphate hydrolases"/>
    <property type="match status" value="1"/>
</dbReference>
<evidence type="ECO:0000256" key="5">
    <source>
        <dbReference type="ARBA" id="ARBA00023125"/>
    </source>
</evidence>
<feature type="domain" description="AAA+ ATPase" evidence="10">
    <location>
        <begin position="231"/>
        <end position="377"/>
    </location>
</feature>
<dbReference type="InterPro" id="IPR027417">
    <property type="entry name" value="P-loop_NTPase"/>
</dbReference>
<dbReference type="GO" id="GO:0016887">
    <property type="term" value="F:ATP hydrolysis activity"/>
    <property type="evidence" value="ECO:0007669"/>
    <property type="project" value="InterPro"/>
</dbReference>
<comment type="similarity">
    <text evidence="8">Belongs to the activator 1 small subunits family. CTF18 subfamily.</text>
</comment>
<dbReference type="InterPro" id="IPR003593">
    <property type="entry name" value="AAA+_ATPase"/>
</dbReference>
<keyword evidence="6" id="KW-0539">Nucleus</keyword>
<dbReference type="GO" id="GO:0006260">
    <property type="term" value="P:DNA replication"/>
    <property type="evidence" value="ECO:0007669"/>
    <property type="project" value="UniProtKB-KW"/>
</dbReference>
<reference evidence="11" key="2">
    <citation type="submission" date="2014-06" db="EMBL/GenBank/DDBJ databases">
        <title>The complete genome of Blastobotrys (Arxula) adeninivorans LS3 - a yeast of biotechnological interest.</title>
        <authorList>
            <person name="Kunze G."/>
            <person name="Gaillardin C."/>
            <person name="Czernicka M."/>
            <person name="Durrens P."/>
            <person name="Martin T."/>
            <person name="Boer E."/>
            <person name="Gabaldon T."/>
            <person name="Cruz J."/>
            <person name="Talla E."/>
            <person name="Marck C."/>
            <person name="Goffeau A."/>
            <person name="Barbe V."/>
            <person name="Baret P."/>
            <person name="Baronian K."/>
            <person name="Beier S."/>
            <person name="Bleykasten C."/>
            <person name="Bode R."/>
            <person name="Casaregola S."/>
            <person name="Despons L."/>
            <person name="Fairhead C."/>
            <person name="Giersberg M."/>
            <person name="Gierski P."/>
            <person name="Hahnel U."/>
            <person name="Hartmann A."/>
            <person name="Jankowska D."/>
            <person name="Jubin C."/>
            <person name="Jung P."/>
            <person name="Lafontaine I."/>
            <person name="Leh-Louis V."/>
            <person name="Lemaire M."/>
            <person name="Marcet-Houben M."/>
            <person name="Mascher M."/>
            <person name="Morel G."/>
            <person name="Richard G.-F."/>
            <person name="Riechen J."/>
            <person name="Sacerdot C."/>
            <person name="Sarkar A."/>
            <person name="Savel G."/>
            <person name="Schacherer J."/>
            <person name="Sherman D."/>
            <person name="Straub M.-L."/>
            <person name="Stein N."/>
            <person name="Thierry A."/>
            <person name="Trautwein-Schult A."/>
            <person name="Westhof E."/>
            <person name="Worch S."/>
            <person name="Dujon B."/>
            <person name="Souciet J.-L."/>
            <person name="Wincker P."/>
            <person name="Scholz U."/>
            <person name="Neuveglise N."/>
        </authorList>
    </citation>
    <scope>NUCLEOTIDE SEQUENCE</scope>
    <source>
        <strain evidence="11">LS3</strain>
    </source>
</reference>
<comment type="subcellular location">
    <subcellularLocation>
        <location evidence="1">Nucleus</location>
    </subcellularLocation>
</comment>
<keyword evidence="5" id="KW-0238">DNA-binding</keyword>
<dbReference type="AlphaFoldDB" id="A0A060TFE8"/>
<evidence type="ECO:0000313" key="11">
    <source>
        <dbReference type="EMBL" id="CDP37921.1"/>
    </source>
</evidence>
<dbReference type="InterPro" id="IPR053016">
    <property type="entry name" value="CTF18-RFC_complex"/>
</dbReference>
<dbReference type="CDD" id="cd00009">
    <property type="entry name" value="AAA"/>
    <property type="match status" value="1"/>
</dbReference>
<dbReference type="Gene3D" id="1.10.8.60">
    <property type="match status" value="1"/>
</dbReference>
<dbReference type="Gene3D" id="3.40.50.300">
    <property type="entry name" value="P-loop containing nucleotide triphosphate hydrolases"/>
    <property type="match status" value="1"/>
</dbReference>
<organism evidence="11">
    <name type="scientific">Blastobotrys adeninivorans</name>
    <name type="common">Yeast</name>
    <name type="synonym">Arxula adeninivorans</name>
    <dbReference type="NCBI Taxonomy" id="409370"/>
    <lineage>
        <taxon>Eukaryota</taxon>
        <taxon>Fungi</taxon>
        <taxon>Dikarya</taxon>
        <taxon>Ascomycota</taxon>
        <taxon>Saccharomycotina</taxon>
        <taxon>Dipodascomycetes</taxon>
        <taxon>Dipodascales</taxon>
        <taxon>Trichomonascaceae</taxon>
        <taxon>Blastobotrys</taxon>
    </lineage>
</organism>
<reference evidence="11" key="1">
    <citation type="submission" date="2014-02" db="EMBL/GenBank/DDBJ databases">
        <authorList>
            <person name="Genoscope - CEA"/>
        </authorList>
    </citation>
    <scope>NUCLEOTIDE SEQUENCE</scope>
    <source>
        <strain evidence="11">LS3</strain>
    </source>
</reference>
<dbReference type="PhylomeDB" id="A0A060TFE8"/>
<evidence type="ECO:0000256" key="8">
    <source>
        <dbReference type="ARBA" id="ARBA00043975"/>
    </source>
</evidence>
<gene>
    <name evidence="11" type="ORF">GNLVRS02_ARAD1D22638g</name>
</gene>
<dbReference type="GO" id="GO:0005524">
    <property type="term" value="F:ATP binding"/>
    <property type="evidence" value="ECO:0007669"/>
    <property type="project" value="UniProtKB-KW"/>
</dbReference>
<evidence type="ECO:0000256" key="7">
    <source>
        <dbReference type="ARBA" id="ARBA00023306"/>
    </source>
</evidence>
<evidence type="ECO:0000256" key="1">
    <source>
        <dbReference type="ARBA" id="ARBA00004123"/>
    </source>
</evidence>
<dbReference type="SMART" id="SM00382">
    <property type="entry name" value="AAA"/>
    <property type="match status" value="1"/>
</dbReference>